<dbReference type="Pfam" id="PF13374">
    <property type="entry name" value="TPR_10"/>
    <property type="match status" value="2"/>
</dbReference>
<dbReference type="InterPro" id="IPR011990">
    <property type="entry name" value="TPR-like_helical_dom_sf"/>
</dbReference>
<dbReference type="PANTHER" id="PTHR19959:SF119">
    <property type="entry name" value="FUNGAL LIPASE-LIKE DOMAIN-CONTAINING PROTEIN"/>
    <property type="match status" value="1"/>
</dbReference>
<sequence>MEKAKTRLSTVAEEFRELDLMFKSGSDLGAVESGYARKLILAISCSNEVLECEALKGLGDLYLQKAKTKGQRVENFKKACALYTNALRYSPCKEEKEVIQHRVKYAEKCTKLIYKEECARFETSASARLAVSMTLHEVKQKTTKGRYGVVSLVERYTDCFLRAIVDRNELLGRESLKSLGDLYLENGRVGRDYTAFTKAFGLYRAALDRCEDSDGRETLNHRIRMDTRLANTGDKRNEDTDSVYEESLQKGCRALQAGDLDRAEQNFAAALKSIHVQGHGTGNPVLRSGICHLDERNRNNVTYFRNLTHYLHLKVINLGETILPAMAIKSLNDFHSADPLDDWFYDNVTPRGFSLDGAMPHAYLGDCREAVSYYEQALQMNLDIYGEGTAHPDIAQSLNNLGGSWTNLGDHRKAIRCYEQSLHMMQCFCGGNTANPDIAGVLNNLGTAWGDLGNYRKAVSYQEQSLQMKRGIYGEGTAHPDIAGTLNNLGGACTYLGDHRQAINYFEQSLRIMRIIYGESTVHPDIAGALNNLGYGWMDLGEYRKAMNYFKQALQMSLSIYGEDNAHPDIAQSFNNMGAAWSELGDYRKAIDYFDKSLQVKRSTYGKTTPHPSIALSLNNLGGAWRKNGDKRKAIGYYEQSLKMKRSIYGTSTAHPDIAHSFNSLGTAWGDLGNHKKSIRYHELSLQMKWGIYGDNAAHPHIATSLNNLANAWSNLGNHKKAVSYYEWSLQMMWRIYGKSSAHPDIAALLNNLGICWMTLGDHRTAYSYYKKLQQMMTSIYG</sequence>
<dbReference type="PROSITE" id="PS50293">
    <property type="entry name" value="TPR_REGION"/>
    <property type="match status" value="2"/>
</dbReference>
<protein>
    <submittedName>
        <fullName evidence="2">Uncharacterized protein</fullName>
    </submittedName>
</protein>
<dbReference type="Gene3D" id="1.25.40.10">
    <property type="entry name" value="Tetratricopeptide repeat domain"/>
    <property type="match status" value="3"/>
</dbReference>
<dbReference type="InParanoid" id="C3YX98"/>
<feature type="repeat" description="TPR" evidence="1">
    <location>
        <begin position="571"/>
        <end position="604"/>
    </location>
</feature>
<dbReference type="AlphaFoldDB" id="C3YX98"/>
<dbReference type="PANTHER" id="PTHR19959">
    <property type="entry name" value="KINESIN LIGHT CHAIN"/>
    <property type="match status" value="1"/>
</dbReference>
<feature type="repeat" description="TPR" evidence="1">
    <location>
        <begin position="527"/>
        <end position="560"/>
    </location>
</feature>
<reference evidence="2" key="1">
    <citation type="journal article" date="2008" name="Nature">
        <title>The amphioxus genome and the evolution of the chordate karyotype.</title>
        <authorList>
            <consortium name="US DOE Joint Genome Institute (JGI-PGF)"/>
            <person name="Putnam N.H."/>
            <person name="Butts T."/>
            <person name="Ferrier D.E.K."/>
            <person name="Furlong R.F."/>
            <person name="Hellsten U."/>
            <person name="Kawashima T."/>
            <person name="Robinson-Rechavi M."/>
            <person name="Shoguchi E."/>
            <person name="Terry A."/>
            <person name="Yu J.-K."/>
            <person name="Benito-Gutierrez E.L."/>
            <person name="Dubchak I."/>
            <person name="Garcia-Fernandez J."/>
            <person name="Gibson-Brown J.J."/>
            <person name="Grigoriev I.V."/>
            <person name="Horton A.C."/>
            <person name="de Jong P.J."/>
            <person name="Jurka J."/>
            <person name="Kapitonov V.V."/>
            <person name="Kohara Y."/>
            <person name="Kuroki Y."/>
            <person name="Lindquist E."/>
            <person name="Lucas S."/>
            <person name="Osoegawa K."/>
            <person name="Pennacchio L.A."/>
            <person name="Salamov A.A."/>
            <person name="Satou Y."/>
            <person name="Sauka-Spengler T."/>
            <person name="Schmutz J."/>
            <person name="Shin-I T."/>
            <person name="Toyoda A."/>
            <person name="Bronner-Fraser M."/>
            <person name="Fujiyama A."/>
            <person name="Holland L.Z."/>
            <person name="Holland P.W.H."/>
            <person name="Satoh N."/>
            <person name="Rokhsar D.S."/>
        </authorList>
    </citation>
    <scope>NUCLEOTIDE SEQUENCE [LARGE SCALE GENOMIC DNA]</scope>
    <source>
        <strain evidence="2">S238N-H82</strain>
        <tissue evidence="2">Testes</tissue>
    </source>
</reference>
<dbReference type="EMBL" id="GG666562">
    <property type="protein sequence ID" value="EEN55116.1"/>
    <property type="molecule type" value="Genomic_DNA"/>
</dbReference>
<evidence type="ECO:0000313" key="2">
    <source>
        <dbReference type="EMBL" id="EEN55116.1"/>
    </source>
</evidence>
<dbReference type="SMART" id="SM00028">
    <property type="entry name" value="TPR"/>
    <property type="match status" value="10"/>
</dbReference>
<dbReference type="InterPro" id="IPR019734">
    <property type="entry name" value="TPR_rpt"/>
</dbReference>
<feature type="repeat" description="TPR" evidence="1">
    <location>
        <begin position="615"/>
        <end position="648"/>
    </location>
</feature>
<organism>
    <name type="scientific">Branchiostoma floridae</name>
    <name type="common">Florida lancelet</name>
    <name type="synonym">Amphioxus</name>
    <dbReference type="NCBI Taxonomy" id="7739"/>
    <lineage>
        <taxon>Eukaryota</taxon>
        <taxon>Metazoa</taxon>
        <taxon>Chordata</taxon>
        <taxon>Cephalochordata</taxon>
        <taxon>Leptocardii</taxon>
        <taxon>Amphioxiformes</taxon>
        <taxon>Branchiostomatidae</taxon>
        <taxon>Branchiostoma</taxon>
    </lineage>
</organism>
<proteinExistence type="predicted"/>
<dbReference type="SUPFAM" id="SSF48452">
    <property type="entry name" value="TPR-like"/>
    <property type="match status" value="2"/>
</dbReference>
<accession>C3YX98</accession>
<gene>
    <name evidence="2" type="ORF">BRAFLDRAFT_81770</name>
</gene>
<evidence type="ECO:0000256" key="1">
    <source>
        <dbReference type="PROSITE-ProRule" id="PRU00339"/>
    </source>
</evidence>
<keyword evidence="1" id="KW-0802">TPR repeat</keyword>
<dbReference type="eggNOG" id="KOG1840">
    <property type="taxonomic scope" value="Eukaryota"/>
</dbReference>
<dbReference type="Pfam" id="PF13424">
    <property type="entry name" value="TPR_12"/>
    <property type="match status" value="3"/>
</dbReference>
<name>C3YX98_BRAFL</name>
<dbReference type="PROSITE" id="PS50005">
    <property type="entry name" value="TPR"/>
    <property type="match status" value="3"/>
</dbReference>